<dbReference type="SUPFAM" id="SSF69279">
    <property type="entry name" value="Phage tail proteins"/>
    <property type="match status" value="2"/>
</dbReference>
<reference evidence="6 7" key="1">
    <citation type="submission" date="2016-10" db="EMBL/GenBank/DDBJ databases">
        <authorList>
            <person name="de Groot N.N."/>
        </authorList>
    </citation>
    <scope>NUCLEOTIDE SEQUENCE [LARGE SCALE GENOMIC DNA]</scope>
    <source>
        <strain evidence="6 7">DSM 19073</strain>
    </source>
</reference>
<feature type="domain" description="Gp5/Type VI secretion system Vgr C-terminal trimerisation" evidence="5">
    <location>
        <begin position="471"/>
        <end position="579"/>
    </location>
</feature>
<dbReference type="PANTHER" id="PTHR32305">
    <property type="match status" value="1"/>
</dbReference>
<evidence type="ECO:0000313" key="6">
    <source>
        <dbReference type="EMBL" id="SFJ83770.1"/>
    </source>
</evidence>
<comment type="similarity">
    <text evidence="2">Belongs to the VgrG protein family.</text>
</comment>
<keyword evidence="3" id="KW-0964">Secreted</keyword>
<dbReference type="SUPFAM" id="SSF69255">
    <property type="entry name" value="gp5 N-terminal domain-like"/>
    <property type="match status" value="1"/>
</dbReference>
<dbReference type="InterPro" id="IPR054030">
    <property type="entry name" value="Gp5_Vgr_C"/>
</dbReference>
<dbReference type="Proteomes" id="UP000199110">
    <property type="component" value="Unassembled WGS sequence"/>
</dbReference>
<sequence length="687" mass="76453">MNKQFRQGSRIGRLETALGQDALVLRRFTGEDKMNGLFEYRVEALATGIDIDFDSIVGTHATVELKTKNHGERFFDGIVTQVKWAGTDEQGNRYDLLLRPWFWLAGRRRNQRIFHTMSAPQILTELLSPYAGLGNPHLEMKLTQDYPILEYTVQYGESDMAFATRIMERFGISYHFVHASGVHTMVLTDDAESHDAIPGGSRVFVGVDGHHFADEEHFWALHPERNLTTGAIRLTDYNFKMPHAAMEVDRTGDAAYAQGEIESFDYPGDYLAQGEGRGTVRRRVDEERGHDRRFRAEGDCTALKAGMIVELTGEPAPGLTDPRMLCLVARHSYLSEGYGTSTDDADEYAYSGTYVLSPVSAPMVPDRKTPSPVMKGPQTATVVGEGEIDCDEYGRILVHFHWDLDKAISMRCRVSQNWASKGWGGMVIPRIGMEVVVEFLDGDPDKPLVTGCVYNGANDPPYPLPAAKTKSVFKTDTHQGSGFNELTFEDEKDRELIYMHGQKDQQIDILNDRNKTIGRDQSESVGRDKMISIGRDHTESIGQDARHTVARDVIYQVGQNQQERYGKDHVHVVGNIHKQDIYADHLVQTGRNREETVKGRYVLNVNQSITNNTKTHTLMAFDKFVIKGPGGKITIDASGITLEAAQIRLKGQVSMGGGGGAQVPTLQGAANAGLPLVEECVKQKGEE</sequence>
<dbReference type="InterPro" id="IPR050708">
    <property type="entry name" value="T6SS_VgrG/RHS"/>
</dbReference>
<feature type="domain" description="Gp5/Type VI secretion system Vgr protein OB-fold" evidence="4">
    <location>
        <begin position="389"/>
        <end position="454"/>
    </location>
</feature>
<evidence type="ECO:0000259" key="5">
    <source>
        <dbReference type="Pfam" id="PF22178"/>
    </source>
</evidence>
<dbReference type="Pfam" id="PF22178">
    <property type="entry name" value="Gp5_trimer_C"/>
    <property type="match status" value="1"/>
</dbReference>
<protein>
    <submittedName>
        <fullName evidence="6">Type VI secretion system secreted protein VgrG</fullName>
    </submittedName>
</protein>
<dbReference type="InterPro" id="IPR037026">
    <property type="entry name" value="Vgr_OB-fold_dom_sf"/>
</dbReference>
<dbReference type="Gene3D" id="2.30.110.50">
    <property type="match status" value="1"/>
</dbReference>
<dbReference type="InterPro" id="IPR017847">
    <property type="entry name" value="T6SS_RhsGE_Vgr_subset"/>
</dbReference>
<dbReference type="Pfam" id="PF05954">
    <property type="entry name" value="Phage_GPD"/>
    <property type="match status" value="1"/>
</dbReference>
<dbReference type="PANTHER" id="PTHR32305:SF15">
    <property type="entry name" value="PROTEIN RHSA-RELATED"/>
    <property type="match status" value="1"/>
</dbReference>
<gene>
    <name evidence="6" type="ORF">SAMN04488095_3799</name>
</gene>
<dbReference type="NCBIfam" id="TIGR01646">
    <property type="entry name" value="vgr_GE"/>
    <property type="match status" value="1"/>
</dbReference>
<dbReference type="InterPro" id="IPR006533">
    <property type="entry name" value="T6SS_Vgr_RhsGE"/>
</dbReference>
<dbReference type="InterPro" id="IPR006531">
    <property type="entry name" value="Gp5/Vgr_OB"/>
</dbReference>
<name>A0A1I3UL27_9RHOB</name>
<accession>A0A1I3UL27</accession>
<dbReference type="EMBL" id="FORA01000008">
    <property type="protein sequence ID" value="SFJ83770.1"/>
    <property type="molecule type" value="Genomic_DNA"/>
</dbReference>
<keyword evidence="7" id="KW-1185">Reference proteome</keyword>
<dbReference type="Gene3D" id="4.10.220.110">
    <property type="match status" value="1"/>
</dbReference>
<dbReference type="AlphaFoldDB" id="A0A1I3UL27"/>
<evidence type="ECO:0000256" key="3">
    <source>
        <dbReference type="ARBA" id="ARBA00022525"/>
    </source>
</evidence>
<dbReference type="NCBIfam" id="TIGR03361">
    <property type="entry name" value="VI_Rhs_Vgr"/>
    <property type="match status" value="1"/>
</dbReference>
<evidence type="ECO:0000256" key="1">
    <source>
        <dbReference type="ARBA" id="ARBA00004613"/>
    </source>
</evidence>
<dbReference type="GO" id="GO:0005576">
    <property type="term" value="C:extracellular region"/>
    <property type="evidence" value="ECO:0007669"/>
    <property type="project" value="UniProtKB-SubCell"/>
</dbReference>
<dbReference type="SUPFAM" id="SSF69349">
    <property type="entry name" value="Phage fibre proteins"/>
    <property type="match status" value="1"/>
</dbReference>
<dbReference type="Pfam" id="PF04717">
    <property type="entry name" value="Phage_base_V"/>
    <property type="match status" value="1"/>
</dbReference>
<proteinExistence type="inferred from homology"/>
<dbReference type="OrthoDB" id="9762420at2"/>
<comment type="subcellular location">
    <subcellularLocation>
        <location evidence="1">Secreted</location>
    </subcellularLocation>
</comment>
<dbReference type="Gene3D" id="2.40.50.230">
    <property type="entry name" value="Gp5 N-terminal domain"/>
    <property type="match status" value="1"/>
</dbReference>
<evidence type="ECO:0000313" key="7">
    <source>
        <dbReference type="Proteomes" id="UP000199110"/>
    </source>
</evidence>
<evidence type="ECO:0000259" key="4">
    <source>
        <dbReference type="Pfam" id="PF04717"/>
    </source>
</evidence>
<dbReference type="STRING" id="390807.SAMN04488095_3799"/>
<organism evidence="6 7">
    <name type="scientific">Jannaschia pohangensis</name>
    <dbReference type="NCBI Taxonomy" id="390807"/>
    <lineage>
        <taxon>Bacteria</taxon>
        <taxon>Pseudomonadati</taxon>
        <taxon>Pseudomonadota</taxon>
        <taxon>Alphaproteobacteria</taxon>
        <taxon>Rhodobacterales</taxon>
        <taxon>Roseobacteraceae</taxon>
        <taxon>Jannaschia</taxon>
    </lineage>
</organism>
<dbReference type="RefSeq" id="WP_092784862.1">
    <property type="nucleotide sequence ID" value="NZ_FORA01000008.1"/>
</dbReference>
<evidence type="ECO:0000256" key="2">
    <source>
        <dbReference type="ARBA" id="ARBA00005558"/>
    </source>
</evidence>
<dbReference type="Gene3D" id="3.55.50.10">
    <property type="entry name" value="Baseplate protein-like domains"/>
    <property type="match status" value="1"/>
</dbReference>